<accession>Q2IP90</accession>
<dbReference type="Gene3D" id="2.60.200.20">
    <property type="match status" value="1"/>
</dbReference>
<organism evidence="3 4">
    <name type="scientific">Anaeromyxobacter dehalogenans (strain 2CP-C)</name>
    <dbReference type="NCBI Taxonomy" id="290397"/>
    <lineage>
        <taxon>Bacteria</taxon>
        <taxon>Pseudomonadati</taxon>
        <taxon>Myxococcota</taxon>
        <taxon>Myxococcia</taxon>
        <taxon>Myxococcales</taxon>
        <taxon>Cystobacterineae</taxon>
        <taxon>Anaeromyxobacteraceae</taxon>
        <taxon>Anaeromyxobacter</taxon>
    </lineage>
</organism>
<dbReference type="SMART" id="SM00240">
    <property type="entry name" value="FHA"/>
    <property type="match status" value="1"/>
</dbReference>
<dbReference type="AlphaFoldDB" id="Q2IP90"/>
<dbReference type="HOGENOM" id="CLU_2044794_0_0_7"/>
<dbReference type="KEGG" id="ade:Adeh_0849"/>
<proteinExistence type="predicted"/>
<dbReference type="SUPFAM" id="SSF49879">
    <property type="entry name" value="SMAD/FHA domain"/>
    <property type="match status" value="1"/>
</dbReference>
<feature type="domain" description="FHA" evidence="2">
    <location>
        <begin position="77"/>
        <end position="126"/>
    </location>
</feature>
<dbReference type="InterPro" id="IPR050923">
    <property type="entry name" value="Cell_Proc_Reg/RNA_Proc"/>
</dbReference>
<dbReference type="PANTHER" id="PTHR23308">
    <property type="entry name" value="NUCLEAR INHIBITOR OF PROTEIN PHOSPHATASE-1"/>
    <property type="match status" value="1"/>
</dbReference>
<feature type="region of interest" description="Disordered" evidence="1">
    <location>
        <begin position="1"/>
        <end position="23"/>
    </location>
</feature>
<dbReference type="InterPro" id="IPR008984">
    <property type="entry name" value="SMAD_FHA_dom_sf"/>
</dbReference>
<gene>
    <name evidence="3" type="ordered locus">Adeh_0849</name>
</gene>
<evidence type="ECO:0000259" key="2">
    <source>
        <dbReference type="PROSITE" id="PS50006"/>
    </source>
</evidence>
<evidence type="ECO:0000313" key="4">
    <source>
        <dbReference type="Proteomes" id="UP000001935"/>
    </source>
</evidence>
<dbReference type="CDD" id="cd00060">
    <property type="entry name" value="FHA"/>
    <property type="match status" value="1"/>
</dbReference>
<dbReference type="InterPro" id="IPR000253">
    <property type="entry name" value="FHA_dom"/>
</dbReference>
<reference evidence="3" key="1">
    <citation type="submission" date="2006-01" db="EMBL/GenBank/DDBJ databases">
        <title>Complete sequence of Anaeromyxobacter dehalogenans 2CP-C.</title>
        <authorList>
            <consortium name="US DOE Joint Genome Institute"/>
            <person name="Copeland A."/>
            <person name="Lucas S."/>
            <person name="Lapidus A."/>
            <person name="Barry K."/>
            <person name="Detter J.C."/>
            <person name="Glavina T."/>
            <person name="Hammon N."/>
            <person name="Israni S."/>
            <person name="Pitluck S."/>
            <person name="Brettin T."/>
            <person name="Bruce D."/>
            <person name="Han C."/>
            <person name="Tapia R."/>
            <person name="Gilna P."/>
            <person name="Kiss H."/>
            <person name="Schmutz J."/>
            <person name="Larimer F."/>
            <person name="Land M."/>
            <person name="Kyrpides N."/>
            <person name="Anderson I."/>
            <person name="Sanford R.A."/>
            <person name="Ritalahti K.M."/>
            <person name="Thomas H.S."/>
            <person name="Kirby J.R."/>
            <person name="Zhulin I.B."/>
            <person name="Loeffler F.E."/>
            <person name="Richardson P."/>
        </authorList>
    </citation>
    <scope>NUCLEOTIDE SEQUENCE</scope>
    <source>
        <strain evidence="3">2CP-C</strain>
    </source>
</reference>
<name>Q2IP90_ANADE</name>
<dbReference type="EMBL" id="CP000251">
    <property type="protein sequence ID" value="ABC80624.1"/>
    <property type="molecule type" value="Genomic_DNA"/>
</dbReference>
<dbReference type="PROSITE" id="PS50006">
    <property type="entry name" value="FHA_DOMAIN"/>
    <property type="match status" value="1"/>
</dbReference>
<dbReference type="Proteomes" id="UP000001935">
    <property type="component" value="Chromosome"/>
</dbReference>
<dbReference type="Pfam" id="PF00498">
    <property type="entry name" value="FHA"/>
    <property type="match status" value="1"/>
</dbReference>
<sequence>MTRPAGPAEVRRCPRAAPSPRALARANRMGMSFDETRASGAPQQGGRAETVRAALVVVHSADAGEQGRRYPLGDEDVTFGREEGNTVVIGSDQASRRHARIFVSGGAHVLVDLDSTNGTFLNSKQVKEQTLRHGDVIRVASTVLKYAVDA</sequence>
<dbReference type="eggNOG" id="COG1716">
    <property type="taxonomic scope" value="Bacteria"/>
</dbReference>
<evidence type="ECO:0000256" key="1">
    <source>
        <dbReference type="SAM" id="MobiDB-lite"/>
    </source>
</evidence>
<dbReference type="STRING" id="290397.Adeh_0849"/>
<protein>
    <submittedName>
        <fullName evidence="3">FHA domain containing protein</fullName>
    </submittedName>
</protein>
<evidence type="ECO:0000313" key="3">
    <source>
        <dbReference type="EMBL" id="ABC80624.1"/>
    </source>
</evidence>